<name>A0ACC2IM72_9PEZI</name>
<evidence type="ECO:0000313" key="1">
    <source>
        <dbReference type="EMBL" id="KAJ8116243.1"/>
    </source>
</evidence>
<accession>A0ACC2IM72</accession>
<reference evidence="1" key="1">
    <citation type="submission" date="2022-11" db="EMBL/GenBank/DDBJ databases">
        <title>Genome Sequence of Nemania bipapillata.</title>
        <authorList>
            <person name="Buettner E."/>
        </authorList>
    </citation>
    <scope>NUCLEOTIDE SEQUENCE</scope>
    <source>
        <strain evidence="1">CP14</strain>
    </source>
</reference>
<protein>
    <submittedName>
        <fullName evidence="1">Uncharacterized protein</fullName>
    </submittedName>
</protein>
<gene>
    <name evidence="1" type="ORF">ONZ43_g4481</name>
</gene>
<proteinExistence type="predicted"/>
<organism evidence="1 2">
    <name type="scientific">Nemania bipapillata</name>
    <dbReference type="NCBI Taxonomy" id="110536"/>
    <lineage>
        <taxon>Eukaryota</taxon>
        <taxon>Fungi</taxon>
        <taxon>Dikarya</taxon>
        <taxon>Ascomycota</taxon>
        <taxon>Pezizomycotina</taxon>
        <taxon>Sordariomycetes</taxon>
        <taxon>Xylariomycetidae</taxon>
        <taxon>Xylariales</taxon>
        <taxon>Xylariaceae</taxon>
        <taxon>Nemania</taxon>
    </lineage>
</organism>
<sequence length="983" mass="112491">MTSQSQDQSDSFISQDPSDLQVSVIATPDDSVEKSEDHKRQLSDVTSRSQTVQNGDGGVQDEEDVDQVEVLQNYIRLLELQLRMANGKLLLGKTQSGGMTPKTLALTPTTSRSTSNIKLKTSNLSEEDLLYPQQSIKAYRTGEEFFNRTDSVHCIEILEQGWAPLGSKRGFSRTVGGPPINSREHASVLFRPSRIRIRSRYMLEILRKATKTEFGLEIGADAPDPAPVSVVFLYPFKLFMRHRDAIVAFLEEEEGKSSQEEQESPSDQKVAPMIQVQLLKELLQKQLKPLFSIREELSSGRRTTLLFEHLWFLFNVGDVVYARETERAPLETHRLWRVTEYGGGREILNDNDPAVTDVLLQTSLPKAKSKGRESMFYVRGFHLVSHGRKIGIEEELYEMPRWEGERHIHDLKIFPIKYCQPGRDFRFHKTRTEWIERMTRDGRSYAQLKPGEVKYLKGIGIDEEARQADYQSQVIIDHRQAALDASKSMVSKMGVSKTEGLKRKLVANIVFSRHSTSLFTHRGDTREVKEIPRRVSAKCCNNNLAVKDVIHDDISLEHETFRKHQEKIRPPLEVLGDPSANIEVPKENYLLFPKTITGFVLSARKWVTFEISSMREAKFDKGLWDELQLPKGYKRALLAKLQGPPGVGKTFTAEALSAYTERPLYRITSGELGDSVTTIEEKLGEILGRGGRWGCVILLDEADIYLAKRDQNSFKRNAVVSAFLRQIEWYPGILIVTSNRPQDFDSAVLQRIHLQLFYPHLNREAVGRIWANYCDEEKCQKLAAERGSKNPQIRIEEEVSTWWKSKYDEATNPEQTNEESQEGHAEPWWSGRRIQFAFREAIGLAVYDRLVEKDESASKKVEKIDREIDKLTEKNRRAGKKQSDELTQKIAKLNQKRVQLRRDSQTIDDTDTIFIKKSHFEEIAGRSTNFKEGLATVFEYASAHETDHPPDEDIPYTEEDTTRLTFDNVDDDEESIGSDSELD</sequence>
<comment type="caution">
    <text evidence="1">The sequence shown here is derived from an EMBL/GenBank/DDBJ whole genome shotgun (WGS) entry which is preliminary data.</text>
</comment>
<dbReference type="EMBL" id="JAPESX010001215">
    <property type="protein sequence ID" value="KAJ8116243.1"/>
    <property type="molecule type" value="Genomic_DNA"/>
</dbReference>
<evidence type="ECO:0000313" key="2">
    <source>
        <dbReference type="Proteomes" id="UP001153334"/>
    </source>
</evidence>
<dbReference type="Proteomes" id="UP001153334">
    <property type="component" value="Unassembled WGS sequence"/>
</dbReference>
<keyword evidence="2" id="KW-1185">Reference proteome</keyword>